<organism evidence="7 8">
    <name type="scientific">Oxobacter pfennigii</name>
    <dbReference type="NCBI Taxonomy" id="36849"/>
    <lineage>
        <taxon>Bacteria</taxon>
        <taxon>Bacillati</taxon>
        <taxon>Bacillota</taxon>
        <taxon>Clostridia</taxon>
        <taxon>Eubacteriales</taxon>
        <taxon>Clostridiaceae</taxon>
        <taxon>Oxobacter</taxon>
    </lineage>
</organism>
<feature type="transmembrane region" description="Helical" evidence="5">
    <location>
        <begin position="53"/>
        <end position="69"/>
    </location>
</feature>
<feature type="transmembrane region" description="Helical" evidence="5">
    <location>
        <begin position="320"/>
        <end position="338"/>
    </location>
</feature>
<feature type="domain" description="O-antigen ligase-related" evidence="6">
    <location>
        <begin position="198"/>
        <end position="324"/>
    </location>
</feature>
<dbReference type="AlphaFoldDB" id="A0A0P8W6P7"/>
<feature type="transmembrane region" description="Helical" evidence="5">
    <location>
        <begin position="198"/>
        <end position="226"/>
    </location>
</feature>
<protein>
    <recommendedName>
        <fullName evidence="6">O-antigen ligase-related domain-containing protein</fullName>
    </recommendedName>
</protein>
<feature type="transmembrane region" description="Helical" evidence="5">
    <location>
        <begin position="238"/>
        <end position="260"/>
    </location>
</feature>
<feature type="transmembrane region" description="Helical" evidence="5">
    <location>
        <begin position="166"/>
        <end position="186"/>
    </location>
</feature>
<dbReference type="Pfam" id="PF04932">
    <property type="entry name" value="Wzy_C"/>
    <property type="match status" value="1"/>
</dbReference>
<keyword evidence="2 5" id="KW-0812">Transmembrane</keyword>
<proteinExistence type="predicted"/>
<keyword evidence="3 5" id="KW-1133">Transmembrane helix</keyword>
<dbReference type="OrthoDB" id="2088505at2"/>
<dbReference type="Proteomes" id="UP000050326">
    <property type="component" value="Unassembled WGS sequence"/>
</dbReference>
<dbReference type="EMBL" id="LKET01000039">
    <property type="protein sequence ID" value="KPU43715.1"/>
    <property type="molecule type" value="Genomic_DNA"/>
</dbReference>
<accession>A0A0P8W6P7</accession>
<evidence type="ECO:0000256" key="2">
    <source>
        <dbReference type="ARBA" id="ARBA00022692"/>
    </source>
</evidence>
<name>A0A0P8W6P7_9CLOT</name>
<dbReference type="GO" id="GO:0016020">
    <property type="term" value="C:membrane"/>
    <property type="evidence" value="ECO:0007669"/>
    <property type="project" value="UniProtKB-SubCell"/>
</dbReference>
<evidence type="ECO:0000256" key="1">
    <source>
        <dbReference type="ARBA" id="ARBA00004141"/>
    </source>
</evidence>
<feature type="transmembrane region" description="Helical" evidence="5">
    <location>
        <begin position="105"/>
        <end position="127"/>
    </location>
</feature>
<dbReference type="STRING" id="36849.OXPF_31570"/>
<evidence type="ECO:0000259" key="6">
    <source>
        <dbReference type="Pfam" id="PF04932"/>
    </source>
</evidence>
<comment type="subcellular location">
    <subcellularLocation>
        <location evidence="1">Membrane</location>
        <topology evidence="1">Multi-pass membrane protein</topology>
    </subcellularLocation>
</comment>
<feature type="transmembrane region" description="Helical" evidence="5">
    <location>
        <begin position="20"/>
        <end position="41"/>
    </location>
</feature>
<reference evidence="7 8" key="1">
    <citation type="submission" date="2015-09" db="EMBL/GenBank/DDBJ databases">
        <title>Genome sequence of Oxobacter pfennigii DSM 3222.</title>
        <authorList>
            <person name="Poehlein A."/>
            <person name="Bengelsdorf F.R."/>
            <person name="Schiel-Bengelsdorf B."/>
            <person name="Duerre P."/>
            <person name="Daniel R."/>
        </authorList>
    </citation>
    <scope>NUCLEOTIDE SEQUENCE [LARGE SCALE GENOMIC DNA]</scope>
    <source>
        <strain evidence="7 8">DSM 3222</strain>
    </source>
</reference>
<evidence type="ECO:0000256" key="4">
    <source>
        <dbReference type="ARBA" id="ARBA00023136"/>
    </source>
</evidence>
<dbReference type="InterPro" id="IPR007016">
    <property type="entry name" value="O-antigen_ligase-rel_domated"/>
</dbReference>
<evidence type="ECO:0000256" key="3">
    <source>
        <dbReference type="ARBA" id="ARBA00022989"/>
    </source>
</evidence>
<feature type="transmembrane region" description="Helical" evidence="5">
    <location>
        <begin position="350"/>
        <end position="376"/>
    </location>
</feature>
<keyword evidence="8" id="KW-1185">Reference proteome</keyword>
<evidence type="ECO:0000313" key="8">
    <source>
        <dbReference type="Proteomes" id="UP000050326"/>
    </source>
</evidence>
<gene>
    <name evidence="7" type="ORF">OXPF_31570</name>
</gene>
<dbReference type="RefSeq" id="WP_054876142.1">
    <property type="nucleotide sequence ID" value="NZ_LKET01000039.1"/>
</dbReference>
<sequence>MKTFLIYMYVIYVLFCNGTVFLGVLYGNMISVIIFPVFILAAIHRKRIIKQNFARFSILAILFILSQIINAYNEINWVHVILLLEKMAVVAIAQGFLSHKQFIKVFVNCLCMISLISIITYFLYIYQPNILQPFIMYKLVNNTIYVMTYWHTIGWGIAFNRNAGPFWEPGMFACYLIIGLFFLLFIDEIFSSKYKKVVSVIFIMTILTTKSAMGYLTLTFMMIAYIFKYHDVSKRFFFMKYVFTLFILFICIMLTNTPIIQDKFFSDNSSIQARTLDLYGGISIILKNPFFGVGYKSALSEQLEIELGTGGSSNGLIQGIYRGGGLFFTVLLFFYYCGCKQLLSKKFEAVILYIILLMLMASQPIQFFSIILLFAYKFSDEIISQNIECKPQFN</sequence>
<feature type="transmembrane region" description="Helical" evidence="5">
    <location>
        <begin position="75"/>
        <end position="93"/>
    </location>
</feature>
<feature type="transmembrane region" description="Helical" evidence="5">
    <location>
        <begin position="139"/>
        <end position="159"/>
    </location>
</feature>
<keyword evidence="4 5" id="KW-0472">Membrane</keyword>
<comment type="caution">
    <text evidence="7">The sequence shown here is derived from an EMBL/GenBank/DDBJ whole genome shotgun (WGS) entry which is preliminary data.</text>
</comment>
<evidence type="ECO:0000256" key="5">
    <source>
        <dbReference type="SAM" id="Phobius"/>
    </source>
</evidence>
<evidence type="ECO:0000313" key="7">
    <source>
        <dbReference type="EMBL" id="KPU43715.1"/>
    </source>
</evidence>